<gene>
    <name evidence="1" type="ordered locus">msl9556</name>
</gene>
<evidence type="ECO:0000313" key="2">
    <source>
        <dbReference type="Proteomes" id="UP000000552"/>
    </source>
</evidence>
<dbReference type="HOGENOM" id="CLU_2495721_0_0_5"/>
<dbReference type="Proteomes" id="UP000000552">
    <property type="component" value="Plasmid pMLb"/>
</dbReference>
<name>Q98P96_RHILO</name>
<sequence length="86" mass="9713">MVPSIPCRRSGLRSARLLSTRGVRAFNVTGAAMVDKPSTTYVVSVFEKPHWRTVLTTKDKQKAFNMAKEIGDKVRIQEITPKPKKR</sequence>
<dbReference type="EMBL" id="AP003017">
    <property type="protein sequence ID" value="BAB54759.1"/>
    <property type="molecule type" value="Genomic_DNA"/>
</dbReference>
<evidence type="ECO:0000313" key="1">
    <source>
        <dbReference type="EMBL" id="BAB54759.1"/>
    </source>
</evidence>
<proteinExistence type="predicted"/>
<organism evidence="1 2">
    <name type="scientific">Mesorhizobium japonicum (strain LMG 29417 / CECT 9101 / MAFF 303099)</name>
    <name type="common">Mesorhizobium loti (strain MAFF 303099)</name>
    <dbReference type="NCBI Taxonomy" id="266835"/>
    <lineage>
        <taxon>Bacteria</taxon>
        <taxon>Pseudomonadati</taxon>
        <taxon>Pseudomonadota</taxon>
        <taxon>Alphaproteobacteria</taxon>
        <taxon>Hyphomicrobiales</taxon>
        <taxon>Phyllobacteriaceae</taxon>
        <taxon>Mesorhizobium</taxon>
    </lineage>
</organism>
<keyword evidence="1" id="KW-0614">Plasmid</keyword>
<accession>Q98P96</accession>
<geneLocation type="plasmid" evidence="1 2">
    <name>pMLb</name>
</geneLocation>
<dbReference type="AlphaFoldDB" id="Q98P96"/>
<dbReference type="KEGG" id="mlo:msl9556"/>
<protein>
    <submittedName>
        <fullName evidence="1">Msl9556 protein</fullName>
    </submittedName>
</protein>
<reference evidence="1 2" key="1">
    <citation type="journal article" date="2000" name="DNA Res.">
        <title>Complete genome structure of the nitrogen-fixing symbiotic bacterium Mesorhizobium loti.</title>
        <authorList>
            <person name="Kaneko T."/>
            <person name="Nakamura Y."/>
            <person name="Sato S."/>
            <person name="Asamizu E."/>
            <person name="Kato T."/>
            <person name="Sasamoto S."/>
            <person name="Watanabe A."/>
            <person name="Idesawa K."/>
            <person name="Ishikawa A."/>
            <person name="Kawashima K."/>
            <person name="Kimura T."/>
            <person name="Kishida Y."/>
            <person name="Kiyokawa C."/>
            <person name="Kohara M."/>
            <person name="Matsumoto M."/>
            <person name="Matsuno A."/>
            <person name="Mochizuki Y."/>
            <person name="Nakayama S."/>
            <person name="Nakazaki N."/>
            <person name="Shimpo S."/>
            <person name="Sugimoto M."/>
            <person name="Takeuchi C."/>
            <person name="Yamada M."/>
            <person name="Tabata S."/>
        </authorList>
    </citation>
    <scope>NUCLEOTIDE SEQUENCE [LARGE SCALE GENOMIC DNA]</scope>
    <source>
        <strain evidence="2">LMG 29417 / CECT 9101 / MAFF 303099</strain>
        <plasmid evidence="1 2">pMLb</plasmid>
    </source>
</reference>